<dbReference type="EMBL" id="JACGCM010001329">
    <property type="protein sequence ID" value="KAF6156515.1"/>
    <property type="molecule type" value="Genomic_DNA"/>
</dbReference>
<dbReference type="SUPFAM" id="SSF49899">
    <property type="entry name" value="Concanavalin A-like lectins/glucanases"/>
    <property type="match status" value="1"/>
</dbReference>
<dbReference type="OrthoDB" id="693496at2759"/>
<dbReference type="CDD" id="cd06899">
    <property type="entry name" value="lectin_legume_LecRK_Arcelin_ConA"/>
    <property type="match status" value="1"/>
</dbReference>
<evidence type="ECO:0000313" key="4">
    <source>
        <dbReference type="EMBL" id="KAF6156515.1"/>
    </source>
</evidence>
<protein>
    <recommendedName>
        <fullName evidence="3">Legume lectin domain-containing protein</fullName>
    </recommendedName>
</protein>
<comment type="similarity">
    <text evidence="1">Belongs to the leguminous lectin family.</text>
</comment>
<dbReference type="InterPro" id="IPR013320">
    <property type="entry name" value="ConA-like_dom_sf"/>
</dbReference>
<evidence type="ECO:0000256" key="2">
    <source>
        <dbReference type="ARBA" id="ARBA00022734"/>
    </source>
</evidence>
<evidence type="ECO:0000313" key="5">
    <source>
        <dbReference type="Proteomes" id="UP000541444"/>
    </source>
</evidence>
<proteinExistence type="inferred from homology"/>
<dbReference type="AlphaFoldDB" id="A0A7J7MNI2"/>
<accession>A0A7J7MNI2</accession>
<dbReference type="Pfam" id="PF00139">
    <property type="entry name" value="Lectin_legB"/>
    <property type="match status" value="1"/>
</dbReference>
<name>A0A7J7MNI2_9MAGN</name>
<keyword evidence="5" id="KW-1185">Reference proteome</keyword>
<organism evidence="4 5">
    <name type="scientific">Kingdonia uniflora</name>
    <dbReference type="NCBI Taxonomy" id="39325"/>
    <lineage>
        <taxon>Eukaryota</taxon>
        <taxon>Viridiplantae</taxon>
        <taxon>Streptophyta</taxon>
        <taxon>Embryophyta</taxon>
        <taxon>Tracheophyta</taxon>
        <taxon>Spermatophyta</taxon>
        <taxon>Magnoliopsida</taxon>
        <taxon>Ranunculales</taxon>
        <taxon>Circaeasteraceae</taxon>
        <taxon>Kingdonia</taxon>
    </lineage>
</organism>
<dbReference type="PANTHER" id="PTHR32401">
    <property type="entry name" value="CONCANAVALIN A-LIKE LECTIN FAMILY PROTEIN"/>
    <property type="match status" value="1"/>
</dbReference>
<dbReference type="PANTHER" id="PTHR32401:SF48">
    <property type="entry name" value="LEGUME LECTIN DOMAIN-CONTAINING PROTEIN"/>
    <property type="match status" value="1"/>
</dbReference>
<dbReference type="GO" id="GO:0030246">
    <property type="term" value="F:carbohydrate binding"/>
    <property type="evidence" value="ECO:0007669"/>
    <property type="project" value="UniProtKB-KW"/>
</dbReference>
<dbReference type="Gene3D" id="2.60.120.200">
    <property type="match status" value="1"/>
</dbReference>
<feature type="domain" description="Legume lectin" evidence="3">
    <location>
        <begin position="5"/>
        <end position="156"/>
    </location>
</feature>
<evidence type="ECO:0000256" key="1">
    <source>
        <dbReference type="ARBA" id="ARBA00007606"/>
    </source>
</evidence>
<dbReference type="Proteomes" id="UP000541444">
    <property type="component" value="Unassembled WGS sequence"/>
</dbReference>
<comment type="caution">
    <text evidence="4">The sequence shown here is derived from an EMBL/GenBank/DDBJ whole genome shotgun (WGS) entry which is preliminary data.</text>
</comment>
<gene>
    <name evidence="4" type="ORF">GIB67_011316</name>
</gene>
<reference evidence="4 5" key="1">
    <citation type="journal article" date="2020" name="IScience">
        <title>Genome Sequencing of the Endangered Kingdonia uniflora (Circaeasteraceae, Ranunculales) Reveals Potential Mechanisms of Evolutionary Specialization.</title>
        <authorList>
            <person name="Sun Y."/>
            <person name="Deng T."/>
            <person name="Zhang A."/>
            <person name="Moore M.J."/>
            <person name="Landis J.B."/>
            <person name="Lin N."/>
            <person name="Zhang H."/>
            <person name="Zhang X."/>
            <person name="Huang J."/>
            <person name="Zhang X."/>
            <person name="Sun H."/>
            <person name="Wang H."/>
        </authorList>
    </citation>
    <scope>NUCLEOTIDE SEQUENCE [LARGE SCALE GENOMIC DNA]</scope>
    <source>
        <strain evidence="4">TB1705</strain>
        <tissue evidence="4">Leaf</tissue>
    </source>
</reference>
<sequence length="300" mass="34004">MAKLFTRKDMSTLQFTRNAAPSTGALQITPDTSSTLEHFQNKSGRVIYKTSFKLWEGNVNSTAGNIASFNTFFDINIYRHINTTSGEGLAFIIALDLDIPAQIYGQYLGLTNASTDGNWTNHLIAIRLDTVKQEFDPDDNHMGLNINNIKSNKLVPYLAISLITFDVNVDCDDFKVTLSKVDDQVFHYNVELFYGDDRLVDGKGVGIKVLDKVYETYDTMLSNSFTTKRRVCLLLVRSHKTRWISLLCWMKIHQLVGTNSNTSTIERARDQEIMGKVNKELTNEINGYTVRRCCMLTHST</sequence>
<keyword evidence="2" id="KW-0430">Lectin</keyword>
<evidence type="ECO:0000259" key="3">
    <source>
        <dbReference type="Pfam" id="PF00139"/>
    </source>
</evidence>
<dbReference type="InterPro" id="IPR001220">
    <property type="entry name" value="Legume_lectin_dom"/>
</dbReference>
<dbReference type="InterPro" id="IPR050258">
    <property type="entry name" value="Leguminous_Lectin"/>
</dbReference>